<evidence type="ECO:0000259" key="1">
    <source>
        <dbReference type="SMART" id="SM00867"/>
    </source>
</evidence>
<dbReference type="PANTHER" id="PTHR34406">
    <property type="entry name" value="PROTEIN YCEI"/>
    <property type="match status" value="1"/>
</dbReference>
<dbReference type="Proteomes" id="UP000550787">
    <property type="component" value="Unassembled WGS sequence"/>
</dbReference>
<organism evidence="2 3">
    <name type="scientific">Gluconacetobacter diazotrophicus</name>
    <name type="common">Acetobacter diazotrophicus</name>
    <dbReference type="NCBI Taxonomy" id="33996"/>
    <lineage>
        <taxon>Bacteria</taxon>
        <taxon>Pseudomonadati</taxon>
        <taxon>Pseudomonadota</taxon>
        <taxon>Alphaproteobacteria</taxon>
        <taxon>Acetobacterales</taxon>
        <taxon>Acetobacteraceae</taxon>
        <taxon>Gluconacetobacter</taxon>
    </lineage>
</organism>
<proteinExistence type="predicted"/>
<dbReference type="EMBL" id="JABEQG010000074">
    <property type="protein sequence ID" value="MBB2158324.1"/>
    <property type="molecule type" value="Genomic_DNA"/>
</dbReference>
<dbReference type="AlphaFoldDB" id="A0A7W4NIF9"/>
<dbReference type="Pfam" id="PF04264">
    <property type="entry name" value="YceI"/>
    <property type="match status" value="1"/>
</dbReference>
<dbReference type="Gene3D" id="2.40.128.110">
    <property type="entry name" value="Lipid/polyisoprenoid-binding, YceI-like"/>
    <property type="match status" value="1"/>
</dbReference>
<evidence type="ECO:0000313" key="3">
    <source>
        <dbReference type="Proteomes" id="UP000550787"/>
    </source>
</evidence>
<protein>
    <submittedName>
        <fullName evidence="2">YceI family protein</fullName>
    </submittedName>
</protein>
<sequence length="190" mass="20275">MNHFPSWPTAAFIIGLVSIGTQAGAADWQVDTAKSSLGFSGIQTGKTFEGHFARYNATISLDPDHPEAAHVVVDVDLGSAETGDRQRDTALPGRDWFDVAQFPRAIFSSTEIHKTGENSYDAVGSLNLRGVSKPVTLSFTLNVDGATAHAKGHTTLFRSAFGIGQGPWATGQWVALDVDVSFDIIANSVR</sequence>
<accession>A0A7W4NIF9</accession>
<feature type="domain" description="Lipid/polyisoprenoid-binding YceI-like" evidence="1">
    <location>
        <begin position="27"/>
        <end position="187"/>
    </location>
</feature>
<comment type="caution">
    <text evidence="2">The sequence shown here is derived from an EMBL/GenBank/DDBJ whole genome shotgun (WGS) entry which is preliminary data.</text>
</comment>
<dbReference type="SMART" id="SM00867">
    <property type="entry name" value="YceI"/>
    <property type="match status" value="1"/>
</dbReference>
<gene>
    <name evidence="2" type="ORF">HLH33_18860</name>
</gene>
<dbReference type="SUPFAM" id="SSF101874">
    <property type="entry name" value="YceI-like"/>
    <property type="match status" value="1"/>
</dbReference>
<evidence type="ECO:0000313" key="2">
    <source>
        <dbReference type="EMBL" id="MBB2158324.1"/>
    </source>
</evidence>
<dbReference type="InterPro" id="IPR036761">
    <property type="entry name" value="TTHA0802/YceI-like_sf"/>
</dbReference>
<dbReference type="PANTHER" id="PTHR34406:SF1">
    <property type="entry name" value="PROTEIN YCEI"/>
    <property type="match status" value="1"/>
</dbReference>
<dbReference type="InterPro" id="IPR007372">
    <property type="entry name" value="Lipid/polyisoprenoid-bd_YceI"/>
</dbReference>
<dbReference type="RefSeq" id="WP_183116693.1">
    <property type="nucleotide sequence ID" value="NZ_JABEQG010000074.1"/>
</dbReference>
<reference evidence="2 3" key="1">
    <citation type="submission" date="2020-04" db="EMBL/GenBank/DDBJ databases">
        <title>Description of novel Gluconacetobacter.</title>
        <authorList>
            <person name="Sombolestani A."/>
        </authorList>
    </citation>
    <scope>NUCLEOTIDE SEQUENCE [LARGE SCALE GENOMIC DNA]</scope>
    <source>
        <strain evidence="2 3">LMG 7603</strain>
    </source>
</reference>
<name>A0A7W4NIF9_GLUDI</name>